<name>A0A848K8X9_9NOCA</name>
<dbReference type="EMBL" id="VCQU01000003">
    <property type="protein sequence ID" value="NMN95395.1"/>
    <property type="molecule type" value="Genomic_DNA"/>
</dbReference>
<reference evidence="1 2" key="2">
    <citation type="submission" date="2020-06" db="EMBL/GenBank/DDBJ databases">
        <title>Antribacter stalactiti gen. nov., sp. nov., a new member of the family Nacardiaceae isolated from a cave.</title>
        <authorList>
            <person name="Kim I.S."/>
        </authorList>
    </citation>
    <scope>NUCLEOTIDE SEQUENCE [LARGE SCALE GENOMIC DNA]</scope>
    <source>
        <strain evidence="1 2">YC2-7</strain>
    </source>
</reference>
<dbReference type="SUPFAM" id="SSF51905">
    <property type="entry name" value="FAD/NAD(P)-binding domain"/>
    <property type="match status" value="2"/>
</dbReference>
<evidence type="ECO:0000313" key="2">
    <source>
        <dbReference type="Proteomes" id="UP000535543"/>
    </source>
</evidence>
<evidence type="ECO:0000313" key="1">
    <source>
        <dbReference type="EMBL" id="NMN95395.1"/>
    </source>
</evidence>
<sequence length="499" mass="55933">MTRSKPDHEIIIIGGGFGGLGTAMALRRAGIEGFTILERADDIGGTWRANHYPDVATDVPGLTYQFSYEKNPHWSRLFPKGAEVKAYVDYCADKYNLRPQIRLNTEVMARTWDETERHWRLDLADGSVITARYVVAALGAFVEPKQPAIRGLNTFSRKVIQTQNWDHEFDLAGKRIGVIGTGATSVQMIPQVAKDAGKLYVFQRHAIWVFPKPDWEIPGPLQSALARVPGLLSLTHKSMSTLFGLGIYGVTVKGAQLPPLSKVPMLVGRRYLQSQVPDRELREKLTPDYGFGCKRPSVSNVYYKTFTQDHVELVTDRIEEITPTGIITADGVERELDVLILATGFETSTSPDVYRKRPVTGRDGFDLADFYQDNPLQAYEGVSLPQLPNAFSIFGPYSWSGGSWHEMVETQSHHIVRVLQEAARRGATEVAVRPEANRRFFDFIRSKSHGSLIQSRTCATSNTYYLDHHGDFSLLRPTTPAQARKASETFSLDDYEYIA</sequence>
<proteinExistence type="predicted"/>
<organism evidence="1 2">
    <name type="scientific">Antrihabitans stalactiti</name>
    <dbReference type="NCBI Taxonomy" id="2584121"/>
    <lineage>
        <taxon>Bacteria</taxon>
        <taxon>Bacillati</taxon>
        <taxon>Actinomycetota</taxon>
        <taxon>Actinomycetes</taxon>
        <taxon>Mycobacteriales</taxon>
        <taxon>Nocardiaceae</taxon>
        <taxon>Antrihabitans</taxon>
    </lineage>
</organism>
<dbReference type="AlphaFoldDB" id="A0A848K8X9"/>
<dbReference type="Gene3D" id="3.50.50.60">
    <property type="entry name" value="FAD/NAD(P)-binding domain"/>
    <property type="match status" value="2"/>
</dbReference>
<dbReference type="InterPro" id="IPR051209">
    <property type="entry name" value="FAD-bind_Monooxygenase_sf"/>
</dbReference>
<dbReference type="PANTHER" id="PTHR42877:SF4">
    <property type="entry name" value="FAD_NAD(P)-BINDING DOMAIN-CONTAINING PROTEIN-RELATED"/>
    <property type="match status" value="1"/>
</dbReference>
<comment type="caution">
    <text evidence="1">The sequence shown here is derived from an EMBL/GenBank/DDBJ whole genome shotgun (WGS) entry which is preliminary data.</text>
</comment>
<dbReference type="InterPro" id="IPR036188">
    <property type="entry name" value="FAD/NAD-bd_sf"/>
</dbReference>
<accession>A0A848K8X9</accession>
<reference evidence="1 2" key="1">
    <citation type="submission" date="2019-05" db="EMBL/GenBank/DDBJ databases">
        <authorList>
            <person name="Lee S.D."/>
        </authorList>
    </citation>
    <scope>NUCLEOTIDE SEQUENCE [LARGE SCALE GENOMIC DNA]</scope>
    <source>
        <strain evidence="1 2">YC2-7</strain>
    </source>
</reference>
<gene>
    <name evidence="1" type="ORF">FGL95_10165</name>
</gene>
<protein>
    <submittedName>
        <fullName evidence="1">NAD(P)/FAD-dependent oxidoreductase</fullName>
    </submittedName>
</protein>
<keyword evidence="2" id="KW-1185">Reference proteome</keyword>
<dbReference type="Proteomes" id="UP000535543">
    <property type="component" value="Unassembled WGS sequence"/>
</dbReference>
<dbReference type="PANTHER" id="PTHR42877">
    <property type="entry name" value="L-ORNITHINE N(5)-MONOOXYGENASE-RELATED"/>
    <property type="match status" value="1"/>
</dbReference>
<dbReference type="Pfam" id="PF13738">
    <property type="entry name" value="Pyr_redox_3"/>
    <property type="match status" value="1"/>
</dbReference>
<dbReference type="RefSeq" id="WP_169586242.1">
    <property type="nucleotide sequence ID" value="NZ_VCQU01000003.1"/>
</dbReference>